<name>A0AA35G7Q3_9FIRM</name>
<dbReference type="EMBL" id="AP025628">
    <property type="protein sequence ID" value="BDG60321.1"/>
    <property type="molecule type" value="Genomic_DNA"/>
</dbReference>
<evidence type="ECO:0000259" key="2">
    <source>
        <dbReference type="Pfam" id="PF02371"/>
    </source>
</evidence>
<proteinExistence type="predicted"/>
<feature type="domain" description="Transposase IS116/IS110/IS902 C-terminal" evidence="2">
    <location>
        <begin position="249"/>
        <end position="334"/>
    </location>
</feature>
<protein>
    <submittedName>
        <fullName evidence="3">IS110 family transposase</fullName>
    </submittedName>
</protein>
<dbReference type="PANTHER" id="PTHR33055:SF15">
    <property type="entry name" value="TRANSPOSASE-RELATED"/>
    <property type="match status" value="1"/>
</dbReference>
<dbReference type="RefSeq" id="WP_264844372.1">
    <property type="nucleotide sequence ID" value="NZ_AP025628.1"/>
</dbReference>
<keyword evidence="4" id="KW-1185">Reference proteome</keyword>
<dbReference type="Pfam" id="PF01548">
    <property type="entry name" value="DEDD_Tnp_IS110"/>
    <property type="match status" value="1"/>
</dbReference>
<dbReference type="GO" id="GO:0004803">
    <property type="term" value="F:transposase activity"/>
    <property type="evidence" value="ECO:0007669"/>
    <property type="project" value="InterPro"/>
</dbReference>
<sequence>MQVVYERCSGLDIHKKTVTACVITPEGKETRTFGTMTGDLLMLGDWLESRGVTHVAMESTGVYWKPVYNVLEGYEFELLVVNAQHIKAVPGRKTDVKDAEWIAELLRHGLLRGSYIPSRPERELRELVRYRKSLIRERTTVVNRIQKVLEGANIKLASVATDVLGKSGRAMLEALIAGQTDPVALAALAKGRLQEKRDQLEQALQGAIGSHQRMLLRLQLQHVDFLDRQIEELSREIDERMLPFEESLRRIETIPGVGRRTAEMLLAEIGPNVSRFPSAAHLASWAGMCPGNNESAGKRRTGRTRKGSPWLREALVEAARAAAPTRNTYLSAQYHRLAARRGANRAAVAIGHTILVIVYHILRNGTTYQDLGANYFDERDKAAVIRKAVRRIQSLGYKVTVEPNAA</sequence>
<dbReference type="AlphaFoldDB" id="A0AA35G7Q3"/>
<dbReference type="GO" id="GO:0003677">
    <property type="term" value="F:DNA binding"/>
    <property type="evidence" value="ECO:0007669"/>
    <property type="project" value="InterPro"/>
</dbReference>
<dbReference type="InterPro" id="IPR002525">
    <property type="entry name" value="Transp_IS110-like_N"/>
</dbReference>
<accession>A0AA35G7Q3</accession>
<dbReference type="NCBIfam" id="NF033542">
    <property type="entry name" value="transpos_IS110"/>
    <property type="match status" value="1"/>
</dbReference>
<dbReference type="Pfam" id="PF02371">
    <property type="entry name" value="Transposase_20"/>
    <property type="match status" value="1"/>
</dbReference>
<organism evidence="3 4">
    <name type="scientific">Caldinitratiruptor microaerophilus</name>
    <dbReference type="NCBI Taxonomy" id="671077"/>
    <lineage>
        <taxon>Bacteria</taxon>
        <taxon>Bacillati</taxon>
        <taxon>Bacillota</taxon>
        <taxon>Clostridia</taxon>
        <taxon>Eubacteriales</taxon>
        <taxon>Symbiobacteriaceae</taxon>
        <taxon>Caldinitratiruptor</taxon>
    </lineage>
</organism>
<feature type="domain" description="Transposase IS110-like N-terminal" evidence="1">
    <location>
        <begin position="10"/>
        <end position="152"/>
    </location>
</feature>
<evidence type="ECO:0000313" key="4">
    <source>
        <dbReference type="Proteomes" id="UP001163687"/>
    </source>
</evidence>
<gene>
    <name evidence="3" type="ORF">caldi_14110</name>
</gene>
<dbReference type="InterPro" id="IPR003346">
    <property type="entry name" value="Transposase_20"/>
</dbReference>
<dbReference type="PANTHER" id="PTHR33055">
    <property type="entry name" value="TRANSPOSASE FOR INSERTION SEQUENCE ELEMENT IS1111A"/>
    <property type="match status" value="1"/>
</dbReference>
<reference evidence="3" key="1">
    <citation type="submission" date="2022-03" db="EMBL/GenBank/DDBJ databases">
        <title>Complete genome sequence of Caldinitratiruptor microaerophilus.</title>
        <authorList>
            <person name="Mukaiyama R."/>
            <person name="Nishiyama T."/>
            <person name="Ueda K."/>
        </authorList>
    </citation>
    <scope>NUCLEOTIDE SEQUENCE</scope>
    <source>
        <strain evidence="3">JCM 16183</strain>
    </source>
</reference>
<evidence type="ECO:0000313" key="3">
    <source>
        <dbReference type="EMBL" id="BDG60321.1"/>
    </source>
</evidence>
<dbReference type="Proteomes" id="UP001163687">
    <property type="component" value="Chromosome"/>
</dbReference>
<evidence type="ECO:0000259" key="1">
    <source>
        <dbReference type="Pfam" id="PF01548"/>
    </source>
</evidence>
<dbReference type="InterPro" id="IPR047650">
    <property type="entry name" value="Transpos_IS110"/>
</dbReference>
<dbReference type="KEGG" id="cmic:caldi_14110"/>
<dbReference type="GO" id="GO:0006313">
    <property type="term" value="P:DNA transposition"/>
    <property type="evidence" value="ECO:0007669"/>
    <property type="project" value="InterPro"/>
</dbReference>